<dbReference type="Proteomes" id="UP000237105">
    <property type="component" value="Unassembled WGS sequence"/>
</dbReference>
<proteinExistence type="predicted"/>
<evidence type="ECO:0000313" key="2">
    <source>
        <dbReference type="Proteomes" id="UP000237105"/>
    </source>
</evidence>
<dbReference type="AlphaFoldDB" id="A0A2P5CAB7"/>
<name>A0A2P5CAB7_PARAD</name>
<reference evidence="2" key="1">
    <citation type="submission" date="2016-06" db="EMBL/GenBank/DDBJ databases">
        <title>Parallel loss of symbiosis genes in relatives of nitrogen-fixing non-legume Parasponia.</title>
        <authorList>
            <person name="Van Velzen R."/>
            <person name="Holmer R."/>
            <person name="Bu F."/>
            <person name="Rutten L."/>
            <person name="Van Zeijl A."/>
            <person name="Liu W."/>
            <person name="Santuari L."/>
            <person name="Cao Q."/>
            <person name="Sharma T."/>
            <person name="Shen D."/>
            <person name="Roswanjaya Y."/>
            <person name="Wardhani T."/>
            <person name="Kalhor M.S."/>
            <person name="Jansen J."/>
            <person name="Van den Hoogen J."/>
            <person name="Gungor B."/>
            <person name="Hartog M."/>
            <person name="Hontelez J."/>
            <person name="Verver J."/>
            <person name="Yang W.-C."/>
            <person name="Schijlen E."/>
            <person name="Repin R."/>
            <person name="Schilthuizen M."/>
            <person name="Schranz E."/>
            <person name="Heidstra R."/>
            <person name="Miyata K."/>
            <person name="Fedorova E."/>
            <person name="Kohlen W."/>
            <person name="Bisseling T."/>
            <person name="Smit S."/>
            <person name="Geurts R."/>
        </authorList>
    </citation>
    <scope>NUCLEOTIDE SEQUENCE [LARGE SCALE GENOMIC DNA]</scope>
    <source>
        <strain evidence="2">cv. WU1-14</strain>
    </source>
</reference>
<evidence type="ECO:0000313" key="1">
    <source>
        <dbReference type="EMBL" id="PON57999.1"/>
    </source>
</evidence>
<organism evidence="1 2">
    <name type="scientific">Parasponia andersonii</name>
    <name type="common">Sponia andersonii</name>
    <dbReference type="NCBI Taxonomy" id="3476"/>
    <lineage>
        <taxon>Eukaryota</taxon>
        <taxon>Viridiplantae</taxon>
        <taxon>Streptophyta</taxon>
        <taxon>Embryophyta</taxon>
        <taxon>Tracheophyta</taxon>
        <taxon>Spermatophyta</taxon>
        <taxon>Magnoliopsida</taxon>
        <taxon>eudicotyledons</taxon>
        <taxon>Gunneridae</taxon>
        <taxon>Pentapetalae</taxon>
        <taxon>rosids</taxon>
        <taxon>fabids</taxon>
        <taxon>Rosales</taxon>
        <taxon>Cannabaceae</taxon>
        <taxon>Parasponia</taxon>
    </lineage>
</organism>
<keyword evidence="2" id="KW-1185">Reference proteome</keyword>
<sequence length="79" mass="8793">MPLVSAFVDVRIVASSCFHLGAYLAITGVWSICKTSVANCWDGADWTPGGGTTQRQPKRLRRILAVKSAFWPIRERERS</sequence>
<comment type="caution">
    <text evidence="1">The sequence shown here is derived from an EMBL/GenBank/DDBJ whole genome shotgun (WGS) entry which is preliminary data.</text>
</comment>
<gene>
    <name evidence="1" type="ORF">PanWU01x14_169300</name>
</gene>
<feature type="non-terminal residue" evidence="1">
    <location>
        <position position="79"/>
    </location>
</feature>
<accession>A0A2P5CAB7</accession>
<dbReference type="EMBL" id="JXTB01000153">
    <property type="protein sequence ID" value="PON57999.1"/>
    <property type="molecule type" value="Genomic_DNA"/>
</dbReference>
<protein>
    <submittedName>
        <fullName evidence="1">Uncharacterized protein</fullName>
    </submittedName>
</protein>